<dbReference type="Gene3D" id="3.30.420.40">
    <property type="match status" value="1"/>
</dbReference>
<proteinExistence type="inferred from homology"/>
<dbReference type="InterPro" id="IPR013766">
    <property type="entry name" value="Thioredoxin_domain"/>
</dbReference>
<keyword evidence="7" id="KW-1185">Reference proteome</keyword>
<dbReference type="AlphaFoldDB" id="A0A8X8WE56"/>
<dbReference type="EMBL" id="PNBA02000018">
    <property type="protein sequence ID" value="KAG6393040.1"/>
    <property type="molecule type" value="Genomic_DNA"/>
</dbReference>
<feature type="domain" description="Thioredoxin" evidence="5">
    <location>
        <begin position="337"/>
        <end position="482"/>
    </location>
</feature>
<comment type="caution">
    <text evidence="6">The sequence shown here is derived from an EMBL/GenBank/DDBJ whole genome shotgun (WGS) entry which is preliminary data.</text>
</comment>
<reference evidence="6" key="1">
    <citation type="submission" date="2018-01" db="EMBL/GenBank/DDBJ databases">
        <authorList>
            <person name="Mao J.F."/>
        </authorList>
    </citation>
    <scope>NUCLEOTIDE SEQUENCE</scope>
    <source>
        <strain evidence="6">Huo1</strain>
        <tissue evidence="6">Leaf</tissue>
    </source>
</reference>
<dbReference type="GO" id="GO:0003756">
    <property type="term" value="F:protein disulfide isomerase activity"/>
    <property type="evidence" value="ECO:0007669"/>
    <property type="project" value="TreeGrafter"/>
</dbReference>
<dbReference type="InterPro" id="IPR036249">
    <property type="entry name" value="Thioredoxin-like_sf"/>
</dbReference>
<keyword evidence="4" id="KW-0067">ATP-binding</keyword>
<dbReference type="InterPro" id="IPR051063">
    <property type="entry name" value="PDI"/>
</dbReference>
<dbReference type="Proteomes" id="UP000298416">
    <property type="component" value="Unassembled WGS sequence"/>
</dbReference>
<dbReference type="PROSITE" id="PS51352">
    <property type="entry name" value="THIOREDOXIN_2"/>
    <property type="match status" value="1"/>
</dbReference>
<dbReference type="PANTHER" id="PTHR45672">
    <property type="entry name" value="PROTEIN DISULFIDE-ISOMERASE C17H9.14C-RELATED"/>
    <property type="match status" value="1"/>
</dbReference>
<evidence type="ECO:0000313" key="7">
    <source>
        <dbReference type="Proteomes" id="UP000298416"/>
    </source>
</evidence>
<evidence type="ECO:0000256" key="3">
    <source>
        <dbReference type="ARBA" id="ARBA00022741"/>
    </source>
</evidence>
<accession>A0A8X8WE56</accession>
<dbReference type="Pfam" id="PF00012">
    <property type="entry name" value="HSP70"/>
    <property type="match status" value="1"/>
</dbReference>
<evidence type="ECO:0000256" key="4">
    <source>
        <dbReference type="ARBA" id="ARBA00022840"/>
    </source>
</evidence>
<keyword evidence="2" id="KW-0732">Signal</keyword>
<dbReference type="GO" id="GO:0005524">
    <property type="term" value="F:ATP binding"/>
    <property type="evidence" value="ECO:0007669"/>
    <property type="project" value="UniProtKB-KW"/>
</dbReference>
<dbReference type="GO" id="GO:0005783">
    <property type="term" value="C:endoplasmic reticulum"/>
    <property type="evidence" value="ECO:0007669"/>
    <property type="project" value="TreeGrafter"/>
</dbReference>
<name>A0A8X8WE56_SALSN</name>
<evidence type="ECO:0000256" key="2">
    <source>
        <dbReference type="ARBA" id="ARBA00022729"/>
    </source>
</evidence>
<evidence type="ECO:0000256" key="1">
    <source>
        <dbReference type="ARBA" id="ARBA00006347"/>
    </source>
</evidence>
<comment type="similarity">
    <text evidence="1">Belongs to the protein disulfide isomerase family.</text>
</comment>
<sequence length="495" mass="55387">MNAKVDGLNYEFDEPSEFADTMETDKEVSERFSSASDEGGDGLVDFGNSLNFFLHCYVDVKAGEMLNDDKIKEAGLPSVRQIATVREIAVTLNVVRNLTRRPVRFPKPLVKMKVTAQYDEEMSGEGNVQWASAKAGENRIHVLVLEELGWLFNGYYDAFGVDKICEEESGELKEMRHGEPESGKTYGKKGMGRRGFVVTGERNREQKAAASVLTKWVSATEGIKLADDASKFLSVKITRAVAEVLAYLNDSQRIATKDVSSLAYGFERTFTAKDVQVPKQDKKDNSDILILETGILLGKKYGGRRKEDPLLGDISCDRCSCIDESVKQLEQLASLVKLIILKLGNFTLSHKEAPVSDRVWDIRYAYPMQEKDTAWFVKFCVPWCKHCKNLGTLWEDLGKEMEGEDEIEIGEVDCGTDKPVCSKVDIHSYPTFKLFYNGEEVAKYQGVCSIIACTRLTFAKLNVTGTRNVELLKRFALEETLQAATKAQLSDDAEL</sequence>
<dbReference type="PANTHER" id="PTHR45672:SF3">
    <property type="entry name" value="THIOREDOXIN DOMAIN-CONTAINING PROTEIN 5"/>
    <property type="match status" value="1"/>
</dbReference>
<protein>
    <recommendedName>
        <fullName evidence="5">Thioredoxin domain-containing protein</fullName>
    </recommendedName>
</protein>
<dbReference type="SUPFAM" id="SSF52833">
    <property type="entry name" value="Thioredoxin-like"/>
    <property type="match status" value="1"/>
</dbReference>
<dbReference type="Gene3D" id="3.40.30.10">
    <property type="entry name" value="Glutaredoxin"/>
    <property type="match status" value="1"/>
</dbReference>
<gene>
    <name evidence="6" type="ORF">SASPL_147270</name>
</gene>
<organism evidence="6">
    <name type="scientific">Salvia splendens</name>
    <name type="common">Scarlet sage</name>
    <dbReference type="NCBI Taxonomy" id="180675"/>
    <lineage>
        <taxon>Eukaryota</taxon>
        <taxon>Viridiplantae</taxon>
        <taxon>Streptophyta</taxon>
        <taxon>Embryophyta</taxon>
        <taxon>Tracheophyta</taxon>
        <taxon>Spermatophyta</taxon>
        <taxon>Magnoliopsida</taxon>
        <taxon>eudicotyledons</taxon>
        <taxon>Gunneridae</taxon>
        <taxon>Pentapetalae</taxon>
        <taxon>asterids</taxon>
        <taxon>lamiids</taxon>
        <taxon>Lamiales</taxon>
        <taxon>Lamiaceae</taxon>
        <taxon>Nepetoideae</taxon>
        <taxon>Mentheae</taxon>
        <taxon>Salviinae</taxon>
        <taxon>Salvia</taxon>
        <taxon>Salvia subgen. Calosphace</taxon>
        <taxon>core Calosphace</taxon>
    </lineage>
</organism>
<dbReference type="InterPro" id="IPR013126">
    <property type="entry name" value="Hsp_70_fam"/>
</dbReference>
<evidence type="ECO:0000259" key="5">
    <source>
        <dbReference type="PROSITE" id="PS51352"/>
    </source>
</evidence>
<keyword evidence="3" id="KW-0547">Nucleotide-binding</keyword>
<dbReference type="Pfam" id="PF00085">
    <property type="entry name" value="Thioredoxin"/>
    <property type="match status" value="1"/>
</dbReference>
<reference evidence="6" key="2">
    <citation type="submission" date="2020-08" db="EMBL/GenBank/DDBJ databases">
        <title>Plant Genome Project.</title>
        <authorList>
            <person name="Zhang R.-G."/>
        </authorList>
    </citation>
    <scope>NUCLEOTIDE SEQUENCE</scope>
    <source>
        <strain evidence="6">Huo1</strain>
        <tissue evidence="6">Leaf</tissue>
    </source>
</reference>
<evidence type="ECO:0000313" key="6">
    <source>
        <dbReference type="EMBL" id="KAG6393040.1"/>
    </source>
</evidence>
<dbReference type="GO" id="GO:0140662">
    <property type="term" value="F:ATP-dependent protein folding chaperone"/>
    <property type="evidence" value="ECO:0007669"/>
    <property type="project" value="InterPro"/>
</dbReference>